<accession>A0AA94PNB8</accession>
<organism evidence="1 2">
    <name type="scientific">Pseudodesulfovibrio indicus</name>
    <dbReference type="NCBI Taxonomy" id="1716143"/>
    <lineage>
        <taxon>Bacteria</taxon>
        <taxon>Pseudomonadati</taxon>
        <taxon>Thermodesulfobacteriota</taxon>
        <taxon>Desulfovibrionia</taxon>
        <taxon>Desulfovibrionales</taxon>
        <taxon>Desulfovibrionaceae</taxon>
    </lineage>
</organism>
<dbReference type="RefSeq" id="WP_133987169.1">
    <property type="nucleotide sequence ID" value="NZ_SOBK01000002.1"/>
</dbReference>
<dbReference type="AlphaFoldDB" id="A0AA94PNB8"/>
<sequence length="529" mass="58968">MTSRSAKKFFAYLAKSYPVMCASGAFPMMPPVTDASRWLDRLDDLSAKGIAKHVSALNGFRRDFLNEAAKSSDAETRGRARALAMSAGAAVAELDGTRAWQRAPEFYLQVAFTGLEQAADLPADSERHRQKRFIARLKAIPALLSLAPQNIEAISAQSRATSQTMIRDCARYLTELAGQELGKAGKAPRFLADTLAALREFDRFVTVSPEIPGPEGPPFQYAAEHLLCTDKGPESLRTLAEEEFDERLASLAGLERAIGRGSWRELYEGYEGPPSDGLEPLDLIVREIHRLRAFVHEGPLAGVFADTGLRIESQPRHMGASLRPIHHDPMLGAWENEPSRCYVSPQIFSGNRFRDTPARLARMRREYPFLAAAQTYPGRHLLDSQRRALGNDPLSQVTNPLFMAGWLAFGETLLEELDYLVTDLDRLVLHVRGLRRAALARIDTELASGGLDQDRCLDILDQAGFSREEGLAHVRTIRMAPGHRTMPILGLREIRELRREWALELPLFCKTLFACGQLPMDSIRERGVR</sequence>
<name>A0AA94PNB8_9BACT</name>
<reference evidence="1 2" key="1">
    <citation type="submission" date="2019-03" db="EMBL/GenBank/DDBJ databases">
        <title>Genomic Encyclopedia of Type Strains, Phase IV (KMG-IV): sequencing the most valuable type-strain genomes for metagenomic binning, comparative biology and taxonomic classification.</title>
        <authorList>
            <person name="Goeker M."/>
        </authorList>
    </citation>
    <scope>NUCLEOTIDE SEQUENCE [LARGE SCALE GENOMIC DNA]</scope>
    <source>
        <strain evidence="1 2">DSM 101483</strain>
    </source>
</reference>
<proteinExistence type="predicted"/>
<dbReference type="Pfam" id="PF05960">
    <property type="entry name" value="DUF885"/>
    <property type="match status" value="1"/>
</dbReference>
<dbReference type="InterPro" id="IPR010281">
    <property type="entry name" value="DUF885"/>
</dbReference>
<dbReference type="EMBL" id="SOBK01000002">
    <property type="protein sequence ID" value="TDT91001.1"/>
    <property type="molecule type" value="Genomic_DNA"/>
</dbReference>
<comment type="caution">
    <text evidence="1">The sequence shown here is derived from an EMBL/GenBank/DDBJ whole genome shotgun (WGS) entry which is preliminary data.</text>
</comment>
<dbReference type="Proteomes" id="UP000295506">
    <property type="component" value="Unassembled WGS sequence"/>
</dbReference>
<evidence type="ECO:0000313" key="1">
    <source>
        <dbReference type="EMBL" id="TDT91001.1"/>
    </source>
</evidence>
<evidence type="ECO:0000313" key="2">
    <source>
        <dbReference type="Proteomes" id="UP000295506"/>
    </source>
</evidence>
<protein>
    <submittedName>
        <fullName evidence="1">Uncharacterized protein DUF885</fullName>
    </submittedName>
</protein>
<gene>
    <name evidence="1" type="ORF">EDC59_102436</name>
</gene>